<keyword evidence="3" id="KW-1185">Reference proteome</keyword>
<evidence type="ECO:0000256" key="1">
    <source>
        <dbReference type="SAM" id="MobiDB-lite"/>
    </source>
</evidence>
<dbReference type="EMBL" id="JAVMIP010000007">
    <property type="protein sequence ID" value="MDS3860922.1"/>
    <property type="molecule type" value="Genomic_DNA"/>
</dbReference>
<accession>A0AAE4JZK1</accession>
<reference evidence="3" key="1">
    <citation type="submission" date="2023-07" db="EMBL/GenBank/DDBJ databases">
        <authorList>
            <person name="Luz R."/>
            <person name="Cordeiro R."/>
            <person name="Fonseca A."/>
            <person name="Goncalves V."/>
        </authorList>
    </citation>
    <scope>NUCLEOTIDE SEQUENCE [LARGE SCALE GENOMIC DNA]</scope>
    <source>
        <strain evidence="3">BACA0444</strain>
    </source>
</reference>
<organism evidence="2 3">
    <name type="scientific">Pseudocalidococcus azoricus BACA0444</name>
    <dbReference type="NCBI Taxonomy" id="2918990"/>
    <lineage>
        <taxon>Bacteria</taxon>
        <taxon>Bacillati</taxon>
        <taxon>Cyanobacteriota</taxon>
        <taxon>Cyanophyceae</taxon>
        <taxon>Acaryochloridales</taxon>
        <taxon>Thermosynechococcaceae</taxon>
        <taxon>Pseudocalidococcus</taxon>
        <taxon>Pseudocalidococcus azoricus</taxon>
    </lineage>
</organism>
<comment type="caution">
    <text evidence="2">The sequence shown here is derived from an EMBL/GenBank/DDBJ whole genome shotgun (WGS) entry which is preliminary data.</text>
</comment>
<feature type="compositionally biased region" description="Polar residues" evidence="1">
    <location>
        <begin position="75"/>
        <end position="84"/>
    </location>
</feature>
<name>A0AAE4JZK1_9CYAN</name>
<evidence type="ECO:0000313" key="2">
    <source>
        <dbReference type="EMBL" id="MDS3860922.1"/>
    </source>
</evidence>
<dbReference type="AlphaFoldDB" id="A0AAE4JZK1"/>
<proteinExistence type="predicted"/>
<dbReference type="Proteomes" id="UP001268256">
    <property type="component" value="Unassembled WGS sequence"/>
</dbReference>
<feature type="region of interest" description="Disordered" evidence="1">
    <location>
        <begin position="65"/>
        <end position="89"/>
    </location>
</feature>
<gene>
    <name evidence="2" type="ORF">RIF25_08860</name>
</gene>
<evidence type="ECO:0000313" key="3">
    <source>
        <dbReference type="Proteomes" id="UP001268256"/>
    </source>
</evidence>
<dbReference type="RefSeq" id="WP_322878182.1">
    <property type="nucleotide sequence ID" value="NZ_JAVMIP010000007.1"/>
</dbReference>
<sequence>MTTTLSAITATAEPDIFYPSEDGKPLAETSVHFDAIVDIVTTLRLYLGETGIVLSNQFFYYSRSRTARPPGRARTSPSQSTATSPGDYFREQLSYPDRAGLSPLSRCDVNWLTD</sequence>
<protein>
    <submittedName>
        <fullName evidence="2">Uncharacterized protein</fullName>
    </submittedName>
</protein>